<dbReference type="InterPro" id="IPR002554">
    <property type="entry name" value="PP2A_B56"/>
</dbReference>
<dbReference type="AlphaFoldDB" id="H2XRC5"/>
<dbReference type="GeneTree" id="ENSGT01030000234620"/>
<reference evidence="3" key="2">
    <citation type="journal article" date="2008" name="Genome Biol.">
        <title>Improved genome assembly and evidence-based global gene model set for the chordate Ciona intestinalis: new insight into intron and operon populations.</title>
        <authorList>
            <person name="Satou Y."/>
            <person name="Mineta K."/>
            <person name="Ogasawara M."/>
            <person name="Sasakura Y."/>
            <person name="Shoguchi E."/>
            <person name="Ueno K."/>
            <person name="Yamada L."/>
            <person name="Matsumoto J."/>
            <person name="Wasserscheid J."/>
            <person name="Dewar K."/>
            <person name="Wiley G.B."/>
            <person name="Macmil S.L."/>
            <person name="Roe B.A."/>
            <person name="Zeller R.W."/>
            <person name="Hastings K.E."/>
            <person name="Lemaire P."/>
            <person name="Lindquist E."/>
            <person name="Endo T."/>
            <person name="Hotta K."/>
            <person name="Inaba K."/>
        </authorList>
    </citation>
    <scope>NUCLEOTIDE SEQUENCE [LARGE SCALE GENOMIC DNA]</scope>
    <source>
        <strain evidence="3">wild type</strain>
    </source>
</reference>
<accession>H2XRC5</accession>
<dbReference type="GO" id="GO:0007165">
    <property type="term" value="P:signal transduction"/>
    <property type="evidence" value="ECO:0007669"/>
    <property type="project" value="InterPro"/>
</dbReference>
<dbReference type="Ensembl" id="ENSCINT00000032122.1">
    <property type="protein sequence ID" value="ENSCINP00000032209.1"/>
    <property type="gene ID" value="ENSCING00000023725.1"/>
</dbReference>
<dbReference type="PIRSF" id="PIRSF028043">
    <property type="entry name" value="PP2A_B56"/>
    <property type="match status" value="1"/>
</dbReference>
<dbReference type="HOGENOM" id="CLU_012437_4_0_1"/>
<evidence type="ECO:0000256" key="1">
    <source>
        <dbReference type="ARBA" id="ARBA00009745"/>
    </source>
</evidence>
<dbReference type="Pfam" id="PF01603">
    <property type="entry name" value="B56"/>
    <property type="match status" value="1"/>
</dbReference>
<dbReference type="GO" id="GO:0072542">
    <property type="term" value="F:protein phosphatase activator activity"/>
    <property type="evidence" value="ECO:0000318"/>
    <property type="project" value="GO_Central"/>
</dbReference>
<reference evidence="3" key="4">
    <citation type="submission" date="2025-09" db="UniProtKB">
        <authorList>
            <consortium name="Ensembl"/>
        </authorList>
    </citation>
    <scope>IDENTIFICATION</scope>
</reference>
<dbReference type="OMA" id="DANDRKF"/>
<reference evidence="4" key="1">
    <citation type="journal article" date="2002" name="Science">
        <title>The draft genome of Ciona intestinalis: insights into chordate and vertebrate origins.</title>
        <authorList>
            <person name="Dehal P."/>
            <person name="Satou Y."/>
            <person name="Campbell R.K."/>
            <person name="Chapman J."/>
            <person name="Degnan B."/>
            <person name="De Tomaso A."/>
            <person name="Davidson B."/>
            <person name="Di Gregorio A."/>
            <person name="Gelpke M."/>
            <person name="Goodstein D.M."/>
            <person name="Harafuji N."/>
            <person name="Hastings K.E."/>
            <person name="Ho I."/>
            <person name="Hotta K."/>
            <person name="Huang W."/>
            <person name="Kawashima T."/>
            <person name="Lemaire P."/>
            <person name="Martinez D."/>
            <person name="Meinertzhagen I.A."/>
            <person name="Necula S."/>
            <person name="Nonaka M."/>
            <person name="Putnam N."/>
            <person name="Rash S."/>
            <person name="Saiga H."/>
            <person name="Satake M."/>
            <person name="Terry A."/>
            <person name="Yamada L."/>
            <person name="Wang H.G."/>
            <person name="Awazu S."/>
            <person name="Azumi K."/>
            <person name="Boore J."/>
            <person name="Branno M."/>
            <person name="Chin-Bow S."/>
            <person name="DeSantis R."/>
            <person name="Doyle S."/>
            <person name="Francino P."/>
            <person name="Keys D.N."/>
            <person name="Haga S."/>
            <person name="Hayashi H."/>
            <person name="Hino K."/>
            <person name="Imai K.S."/>
            <person name="Inaba K."/>
            <person name="Kano S."/>
            <person name="Kobayashi K."/>
            <person name="Kobayashi M."/>
            <person name="Lee B.I."/>
            <person name="Makabe K.W."/>
            <person name="Manohar C."/>
            <person name="Matassi G."/>
            <person name="Medina M."/>
            <person name="Mochizuki Y."/>
            <person name="Mount S."/>
            <person name="Morishita T."/>
            <person name="Miura S."/>
            <person name="Nakayama A."/>
            <person name="Nishizaka S."/>
            <person name="Nomoto H."/>
            <person name="Ohta F."/>
            <person name="Oishi K."/>
            <person name="Rigoutsos I."/>
            <person name="Sano M."/>
            <person name="Sasaki A."/>
            <person name="Sasakura Y."/>
            <person name="Shoguchi E."/>
            <person name="Shin-i T."/>
            <person name="Spagnuolo A."/>
            <person name="Stainier D."/>
            <person name="Suzuki M.M."/>
            <person name="Tassy O."/>
            <person name="Takatori N."/>
            <person name="Tokuoka M."/>
            <person name="Yagi K."/>
            <person name="Yoshizaki F."/>
            <person name="Wada S."/>
            <person name="Zhang C."/>
            <person name="Hyatt P.D."/>
            <person name="Larimer F."/>
            <person name="Detter C."/>
            <person name="Doggett N."/>
            <person name="Glavina T."/>
            <person name="Hawkins T."/>
            <person name="Richardson P."/>
            <person name="Lucas S."/>
            <person name="Kohara Y."/>
            <person name="Levine M."/>
            <person name="Satoh N."/>
            <person name="Rokhsar D.S."/>
        </authorList>
    </citation>
    <scope>NUCLEOTIDE SEQUENCE [LARGE SCALE GENOMIC DNA]</scope>
</reference>
<dbReference type="Gene3D" id="1.25.10.10">
    <property type="entry name" value="Leucine-rich Repeat Variant"/>
    <property type="match status" value="1"/>
</dbReference>
<dbReference type="InterPro" id="IPR016024">
    <property type="entry name" value="ARM-type_fold"/>
</dbReference>
<dbReference type="STRING" id="7719.ENSCINP00000032209"/>
<proteinExistence type="inferred from homology"/>
<reference evidence="3" key="3">
    <citation type="submission" date="2025-08" db="UniProtKB">
        <authorList>
            <consortium name="Ensembl"/>
        </authorList>
    </citation>
    <scope>IDENTIFICATION</scope>
</reference>
<sequence>TTPLPLLANTPVHARLELFAKKMHFCCHTFNFEKVNIELKEKELKRIYLTEIIHFMEESKGILIEPIYAISFAMFCRNVFRSLPPKNPDYDPDEDDPISDPAWPHLQLVYSFIVRVLESPDFQPSEAKQFIDHKFVEHLIEMFSSDDINERECLKTVLHRIYGKFLGLRSYIRGEVNNKFLEVIYEDLSFPGATEILEVMGSIINGYACPLKHEHIHFLFSVLLPLHTSSKLQQFQAQLVYCVVQYLEKDPSLTEKFTKRFLKLWPKTVTSKEVMFLGELEEIIDVMQPAEFLKVQEDIFLRLAKCIKCEHFQVAERALYFWDNEYIVSLIEVSAAQILPLVLSSLISVSNHHWNKTITSLAANILKNFMSGNQKFFTKMVMTMKSKKQSEKERAERSKELWRSLEEQAAMNRKIENSSSVLEEK</sequence>
<organism evidence="3 4">
    <name type="scientific">Ciona intestinalis</name>
    <name type="common">Transparent sea squirt</name>
    <name type="synonym">Ascidia intestinalis</name>
    <dbReference type="NCBI Taxonomy" id="7719"/>
    <lineage>
        <taxon>Eukaryota</taxon>
        <taxon>Metazoa</taxon>
        <taxon>Chordata</taxon>
        <taxon>Tunicata</taxon>
        <taxon>Ascidiacea</taxon>
        <taxon>Phlebobranchia</taxon>
        <taxon>Cionidae</taxon>
        <taxon>Ciona</taxon>
    </lineage>
</organism>
<dbReference type="PANTHER" id="PTHR10257:SF89">
    <property type="entry name" value="SERINE_THREONINE-PROTEIN PHOSPHATASE 2A 56 KDA REGULATORY SUBUNIT DELTA ISOFORM"/>
    <property type="match status" value="1"/>
</dbReference>
<keyword evidence="4" id="KW-1185">Reference proteome</keyword>
<dbReference type="GO" id="GO:0005829">
    <property type="term" value="C:cytosol"/>
    <property type="evidence" value="ECO:0000318"/>
    <property type="project" value="GO_Central"/>
</dbReference>
<dbReference type="GO" id="GO:0000159">
    <property type="term" value="C:protein phosphatase type 2A complex"/>
    <property type="evidence" value="ECO:0000318"/>
    <property type="project" value="GO_Central"/>
</dbReference>
<evidence type="ECO:0000313" key="4">
    <source>
        <dbReference type="Proteomes" id="UP000008144"/>
    </source>
</evidence>
<dbReference type="GO" id="GO:0051177">
    <property type="term" value="P:meiotic sister chromatid cohesion"/>
    <property type="evidence" value="ECO:0000318"/>
    <property type="project" value="GO_Central"/>
</dbReference>
<dbReference type="SUPFAM" id="SSF48371">
    <property type="entry name" value="ARM repeat"/>
    <property type="match status" value="1"/>
</dbReference>
<protein>
    <recommendedName>
        <fullName evidence="2">Serine/threonine protein phosphatase 2A regulatory subunit</fullName>
    </recommendedName>
</protein>
<dbReference type="FunFam" id="1.25.10.10:FF:000331">
    <property type="entry name" value="Phosphoprotein phosphatase, putative"/>
    <property type="match status" value="1"/>
</dbReference>
<comment type="similarity">
    <text evidence="1">Belongs to the phosphatase 2A regulatory subunit B56 family.</text>
</comment>
<dbReference type="PANTHER" id="PTHR10257">
    <property type="entry name" value="SERINE/THREONINE PROTEIN PHOSPHATASE 2A PP2A REGULATORY SUBUNIT B"/>
    <property type="match status" value="1"/>
</dbReference>
<dbReference type="InParanoid" id="H2XRC5"/>
<name>H2XRC5_CIOIN</name>
<dbReference type="Proteomes" id="UP000008144">
    <property type="component" value="Chromosome 8"/>
</dbReference>
<dbReference type="GO" id="GO:0005634">
    <property type="term" value="C:nucleus"/>
    <property type="evidence" value="ECO:0000318"/>
    <property type="project" value="GO_Central"/>
</dbReference>
<evidence type="ECO:0000313" key="3">
    <source>
        <dbReference type="Ensembl" id="ENSCINP00000032209.1"/>
    </source>
</evidence>
<evidence type="ECO:0000256" key="2">
    <source>
        <dbReference type="PIRNR" id="PIRNR028043"/>
    </source>
</evidence>
<dbReference type="EMBL" id="EAAA01002763">
    <property type="status" value="NOT_ANNOTATED_CDS"/>
    <property type="molecule type" value="Genomic_DNA"/>
</dbReference>
<dbReference type="InterPro" id="IPR011989">
    <property type="entry name" value="ARM-like"/>
</dbReference>